<name>A0A9D4XHL2_PEA</name>
<evidence type="ECO:0000313" key="2">
    <source>
        <dbReference type="Proteomes" id="UP001058974"/>
    </source>
</evidence>
<protein>
    <submittedName>
        <fullName evidence="1">Uncharacterized protein</fullName>
    </submittedName>
</protein>
<dbReference type="Proteomes" id="UP001058974">
    <property type="component" value="Chromosome 4"/>
</dbReference>
<dbReference type="AlphaFoldDB" id="A0A9D4XHL2"/>
<dbReference type="EMBL" id="JAMSHJ010000004">
    <property type="protein sequence ID" value="KAI5418831.1"/>
    <property type="molecule type" value="Genomic_DNA"/>
</dbReference>
<comment type="caution">
    <text evidence="1">The sequence shown here is derived from an EMBL/GenBank/DDBJ whole genome shotgun (WGS) entry which is preliminary data.</text>
</comment>
<sequence>MVQKKRNQKLKSKLRNLTLTQVYLKASWRAARHVPEIKKMMVLLQQGNKEQMVKILGRNQKGHYCSVQQITGKWQCPQKRKPDKELALKQLRLERYVHKVEKVSPVCNTGSLFNGYSQSLPSGSNLNHSTALYSSIVASEDDIPELHHRKLLPKQLLVKETSAVDNTLVVMDDTFVNGTETSEQIYQGILAENSRNGHSQIHTNQLSASGSLSPNDAQNHEVCEPNVTHAFSKFHCSKSKVNQQSSKF</sequence>
<reference evidence="1 2" key="1">
    <citation type="journal article" date="2022" name="Nat. Genet.">
        <title>Improved pea reference genome and pan-genome highlight genomic features and evolutionary characteristics.</title>
        <authorList>
            <person name="Yang T."/>
            <person name="Liu R."/>
            <person name="Luo Y."/>
            <person name="Hu S."/>
            <person name="Wang D."/>
            <person name="Wang C."/>
            <person name="Pandey M.K."/>
            <person name="Ge S."/>
            <person name="Xu Q."/>
            <person name="Li N."/>
            <person name="Li G."/>
            <person name="Huang Y."/>
            <person name="Saxena R.K."/>
            <person name="Ji Y."/>
            <person name="Li M."/>
            <person name="Yan X."/>
            <person name="He Y."/>
            <person name="Liu Y."/>
            <person name="Wang X."/>
            <person name="Xiang C."/>
            <person name="Varshney R.K."/>
            <person name="Ding H."/>
            <person name="Gao S."/>
            <person name="Zong X."/>
        </authorList>
    </citation>
    <scope>NUCLEOTIDE SEQUENCE [LARGE SCALE GENOMIC DNA]</scope>
    <source>
        <strain evidence="1 2">cv. Zhongwan 6</strain>
    </source>
</reference>
<gene>
    <name evidence="1" type="ORF">KIW84_043167</name>
</gene>
<dbReference type="Gramene" id="Psat04G0316700-T1">
    <property type="protein sequence ID" value="KAI5418831.1"/>
    <property type="gene ID" value="KIW84_043167"/>
</dbReference>
<organism evidence="1 2">
    <name type="scientific">Pisum sativum</name>
    <name type="common">Garden pea</name>
    <name type="synonym">Lathyrus oleraceus</name>
    <dbReference type="NCBI Taxonomy" id="3888"/>
    <lineage>
        <taxon>Eukaryota</taxon>
        <taxon>Viridiplantae</taxon>
        <taxon>Streptophyta</taxon>
        <taxon>Embryophyta</taxon>
        <taxon>Tracheophyta</taxon>
        <taxon>Spermatophyta</taxon>
        <taxon>Magnoliopsida</taxon>
        <taxon>eudicotyledons</taxon>
        <taxon>Gunneridae</taxon>
        <taxon>Pentapetalae</taxon>
        <taxon>rosids</taxon>
        <taxon>fabids</taxon>
        <taxon>Fabales</taxon>
        <taxon>Fabaceae</taxon>
        <taxon>Papilionoideae</taxon>
        <taxon>50 kb inversion clade</taxon>
        <taxon>NPAAA clade</taxon>
        <taxon>Hologalegina</taxon>
        <taxon>IRL clade</taxon>
        <taxon>Fabeae</taxon>
        <taxon>Lathyrus</taxon>
    </lineage>
</organism>
<evidence type="ECO:0000313" key="1">
    <source>
        <dbReference type="EMBL" id="KAI5418831.1"/>
    </source>
</evidence>
<proteinExistence type="predicted"/>
<keyword evidence="2" id="KW-1185">Reference proteome</keyword>
<accession>A0A9D4XHL2</accession>